<reference evidence="1 2" key="2">
    <citation type="submission" date="2018-11" db="EMBL/GenBank/DDBJ databases">
        <authorList>
            <consortium name="Pathogen Informatics"/>
        </authorList>
    </citation>
    <scope>NUCLEOTIDE SEQUENCE [LARGE SCALE GENOMIC DNA]</scope>
    <source>
        <strain evidence="1 2">NST_G2</strain>
    </source>
</reference>
<dbReference type="OrthoDB" id="10237142at2759"/>
<gene>
    <name evidence="1" type="ORF">SSLN_LOCUS11306</name>
</gene>
<dbReference type="WBParaSite" id="SSLN_0001173601-mRNA-1">
    <property type="protein sequence ID" value="SSLN_0001173601-mRNA-1"/>
    <property type="gene ID" value="SSLN_0001173601"/>
</dbReference>
<organism evidence="3">
    <name type="scientific">Schistocephalus solidus</name>
    <name type="common">Tapeworm</name>
    <dbReference type="NCBI Taxonomy" id="70667"/>
    <lineage>
        <taxon>Eukaryota</taxon>
        <taxon>Metazoa</taxon>
        <taxon>Spiralia</taxon>
        <taxon>Lophotrochozoa</taxon>
        <taxon>Platyhelminthes</taxon>
        <taxon>Cestoda</taxon>
        <taxon>Eucestoda</taxon>
        <taxon>Diphyllobothriidea</taxon>
        <taxon>Diphyllobothriidae</taxon>
        <taxon>Schistocephalus</taxon>
    </lineage>
</organism>
<accession>A0A183T4A7</accession>
<proteinExistence type="predicted"/>
<evidence type="ECO:0000313" key="1">
    <source>
        <dbReference type="EMBL" id="VDL97691.1"/>
    </source>
</evidence>
<dbReference type="EMBL" id="UYSU01036431">
    <property type="protein sequence ID" value="VDL97691.1"/>
    <property type="molecule type" value="Genomic_DNA"/>
</dbReference>
<keyword evidence="2" id="KW-1185">Reference proteome</keyword>
<dbReference type="Proteomes" id="UP000275846">
    <property type="component" value="Unassembled WGS sequence"/>
</dbReference>
<evidence type="ECO:0000313" key="3">
    <source>
        <dbReference type="WBParaSite" id="SSLN_0001173601-mRNA-1"/>
    </source>
</evidence>
<evidence type="ECO:0000313" key="2">
    <source>
        <dbReference type="Proteomes" id="UP000275846"/>
    </source>
</evidence>
<protein>
    <submittedName>
        <fullName evidence="3">Transposase</fullName>
    </submittedName>
</protein>
<dbReference type="AlphaFoldDB" id="A0A183T4A7"/>
<name>A0A183T4A7_SCHSO</name>
<sequence>MVPNSQLWLLEVGFFPAATTRAPVTTGGLNQVRVSHVLRASTPDSRRIYRPERRTTLVDRELVRYKVDIAALSET</sequence>
<reference evidence="3" key="1">
    <citation type="submission" date="2016-06" db="UniProtKB">
        <authorList>
            <consortium name="WormBaseParasite"/>
        </authorList>
    </citation>
    <scope>IDENTIFICATION</scope>
</reference>